<sequence length="119" mass="13190">MSTFVPREVQAGLDAARKQAGRKRNRLRVEVDGKRHPVLRIWDDGFAVEAEVVPGLRGLVDLYDGAVHLKRCLIVAAAEDAGEMQYEFKRMTEVSDQQPLDFAREEDAPVALLAVDTGA</sequence>
<comment type="caution">
    <text evidence="1">The sequence shown here is derived from an EMBL/GenBank/DDBJ whole genome shotgun (WGS) entry which is preliminary data.</text>
</comment>
<protein>
    <submittedName>
        <fullName evidence="1">Uncharacterized protein</fullName>
    </submittedName>
</protein>
<accession>A0ABW4EFH2</accession>
<evidence type="ECO:0000313" key="1">
    <source>
        <dbReference type="EMBL" id="MFD1509575.1"/>
    </source>
</evidence>
<keyword evidence="2" id="KW-1185">Reference proteome</keyword>
<organism evidence="1 2">
    <name type="scientific">Lacimonas salitolerans</name>
    <dbReference type="NCBI Taxonomy" id="1323750"/>
    <lineage>
        <taxon>Bacteria</taxon>
        <taxon>Pseudomonadati</taxon>
        <taxon>Pseudomonadota</taxon>
        <taxon>Alphaproteobacteria</taxon>
        <taxon>Rhodobacterales</taxon>
        <taxon>Paracoccaceae</taxon>
        <taxon>Lacimonas</taxon>
    </lineage>
</organism>
<dbReference type="EMBL" id="JBHUDD010000052">
    <property type="protein sequence ID" value="MFD1509575.1"/>
    <property type="molecule type" value="Genomic_DNA"/>
</dbReference>
<proteinExistence type="predicted"/>
<name>A0ABW4EFH2_9RHOB</name>
<gene>
    <name evidence="1" type="ORF">ACFTOW_09195</name>
</gene>
<dbReference type="Proteomes" id="UP001597186">
    <property type="component" value="Unassembled WGS sequence"/>
</dbReference>
<evidence type="ECO:0000313" key="2">
    <source>
        <dbReference type="Proteomes" id="UP001597186"/>
    </source>
</evidence>
<dbReference type="RefSeq" id="WP_379914876.1">
    <property type="nucleotide sequence ID" value="NZ_JBHUDD010000052.1"/>
</dbReference>
<reference evidence="2" key="1">
    <citation type="journal article" date="2019" name="Int. J. Syst. Evol. Microbiol.">
        <title>The Global Catalogue of Microorganisms (GCM) 10K type strain sequencing project: providing services to taxonomists for standard genome sequencing and annotation.</title>
        <authorList>
            <consortium name="The Broad Institute Genomics Platform"/>
            <consortium name="The Broad Institute Genome Sequencing Center for Infectious Disease"/>
            <person name="Wu L."/>
            <person name="Ma J."/>
        </authorList>
    </citation>
    <scope>NUCLEOTIDE SEQUENCE [LARGE SCALE GENOMIC DNA]</scope>
    <source>
        <strain evidence="2">CGMCC 1.12477</strain>
    </source>
</reference>